<feature type="transmembrane region" description="Helical" evidence="1">
    <location>
        <begin position="133"/>
        <end position="152"/>
    </location>
</feature>
<dbReference type="Pfam" id="PF14237">
    <property type="entry name" value="GYF_2"/>
    <property type="match status" value="1"/>
</dbReference>
<feature type="transmembrane region" description="Helical" evidence="1">
    <location>
        <begin position="98"/>
        <end position="121"/>
    </location>
</feature>
<dbReference type="EMBL" id="CP136862">
    <property type="protein sequence ID" value="WOJ91086.1"/>
    <property type="molecule type" value="Genomic_DNA"/>
</dbReference>
<evidence type="ECO:0000313" key="4">
    <source>
        <dbReference type="Proteomes" id="UP001626536"/>
    </source>
</evidence>
<keyword evidence="1" id="KW-1133">Transmembrane helix</keyword>
<feature type="domain" description="GYF" evidence="2">
    <location>
        <begin position="4"/>
        <end position="51"/>
    </location>
</feature>
<name>A0ABZ0HWD8_9HYPH</name>
<dbReference type="Proteomes" id="UP001626536">
    <property type="component" value="Chromosome"/>
</dbReference>
<protein>
    <submittedName>
        <fullName evidence="3">GYF domain-containing protein</fullName>
    </submittedName>
</protein>
<dbReference type="InterPro" id="IPR025640">
    <property type="entry name" value="GYF_2"/>
</dbReference>
<proteinExistence type="predicted"/>
<gene>
    <name evidence="3" type="ORF">RZS28_07340</name>
</gene>
<keyword evidence="1" id="KW-0812">Transmembrane</keyword>
<accession>A0ABZ0HWD8</accession>
<feature type="transmembrane region" description="Helical" evidence="1">
    <location>
        <begin position="66"/>
        <end position="86"/>
    </location>
</feature>
<evidence type="ECO:0000256" key="1">
    <source>
        <dbReference type="SAM" id="Phobius"/>
    </source>
</evidence>
<evidence type="ECO:0000259" key="2">
    <source>
        <dbReference type="Pfam" id="PF14237"/>
    </source>
</evidence>
<organism evidence="3 4">
    <name type="scientific">Methylocapsa polymorpha</name>
    <dbReference type="NCBI Taxonomy" id="3080828"/>
    <lineage>
        <taxon>Bacteria</taxon>
        <taxon>Pseudomonadati</taxon>
        <taxon>Pseudomonadota</taxon>
        <taxon>Alphaproteobacteria</taxon>
        <taxon>Hyphomicrobiales</taxon>
        <taxon>Beijerinckiaceae</taxon>
        <taxon>Methylocapsa</taxon>
    </lineage>
</organism>
<keyword evidence="4" id="KW-1185">Reference proteome</keyword>
<keyword evidence="1" id="KW-0472">Membrane</keyword>
<sequence length="257" mass="28523">METWTYQRNGAIEGPVTAEQLKSLYDAGEITLQTLIRSSSAGGGWRLYGEVARLAPSRIPRAVKRLWPFFVFGAPLVGGLIDAFLIRSTGNEFVESNISWLSHVPTALNILAVALWLLLISIEVQKKDQQHKVAGMAVWLIAAPLYLTFSWWTTVLVSSLVNAPFGFRVPECQADITKAQVKDTFERTAARLGAAGASAIALTDEHQEWGAGRIRMCTGKLATTNGRTYSVRYEIEDHGNRLFLRRMHGFNITMLVN</sequence>
<dbReference type="RefSeq" id="WP_407340673.1">
    <property type="nucleotide sequence ID" value="NZ_CP136862.1"/>
</dbReference>
<evidence type="ECO:0000313" key="3">
    <source>
        <dbReference type="EMBL" id="WOJ91086.1"/>
    </source>
</evidence>
<reference evidence="3 4" key="1">
    <citation type="submission" date="2023-10" db="EMBL/GenBank/DDBJ databases">
        <title>Novel methanotroph of the genus Methylocapsa from a subarctic wetland.</title>
        <authorList>
            <person name="Belova S.E."/>
            <person name="Oshkin I.Y."/>
            <person name="Miroshnikov K."/>
            <person name="Dedysh S.N."/>
        </authorList>
    </citation>
    <scope>NUCLEOTIDE SEQUENCE [LARGE SCALE GENOMIC DNA]</scope>
    <source>
        <strain evidence="3 4">RX1</strain>
    </source>
</reference>